<evidence type="ECO:0000256" key="1">
    <source>
        <dbReference type="ARBA" id="ARBA00010945"/>
    </source>
</evidence>
<dbReference type="AlphaFoldDB" id="A0A9X1PCS4"/>
<sequence length="499" mass="57029">MPQRFANIWFRHLITDWVVTERPELAGEPFVLAAPERGRMVVRAASAKAIENGIGIGMVAADARALFPTLEVIDDQPGKAAELLTELAEWCIRYTPIVAIDVPDGLMLDITGCAHLWGGERAYLKDIIIRLRQKGYHVSAAIADTVGSAWAVAHFGHDKRIVQPNRISDALMPLPPAALRLEMVVVERMQKLGFYQIRNFINMPRSVLRRRFGQQLLDRVDQAFGHAVEVIESIKPAVPYQERLPCMEPIVTATGIQIALRRLLEMLCRRLVKEGKGLRTAVFKGFRVDGKIVQIDIVTNRGSFHVGHLYKLFELKIATMEPALGIELFLLEAPVTEVVNEVQEKLWNTNAGQDNVNLIELLDRLAGKAGIKTIHRYVPDEHYWPERSIKLTRSLQEKPQTSWRTDRPRPIYLLPDPLPIEVAAPVPDYPPMLFRLNDYVHNITKADGPERIEREWWLDQGMHRDYYCVEDQSGVRYWIFRLGHYDNEASKWFIHGFFA</sequence>
<name>A0A9X1PCS4_9BACT</name>
<dbReference type="InterPro" id="IPR001126">
    <property type="entry name" value="UmuC"/>
</dbReference>
<dbReference type="Gene3D" id="3.30.70.270">
    <property type="match status" value="1"/>
</dbReference>
<dbReference type="Proteomes" id="UP001139700">
    <property type="component" value="Unassembled WGS sequence"/>
</dbReference>
<evidence type="ECO:0000313" key="4">
    <source>
        <dbReference type="EMBL" id="MCF0041175.1"/>
    </source>
</evidence>
<dbReference type="CDD" id="cd03468">
    <property type="entry name" value="PolY_like"/>
    <property type="match status" value="1"/>
</dbReference>
<dbReference type="InterPro" id="IPR050356">
    <property type="entry name" value="SulA_CellDiv_inhibitor"/>
</dbReference>
<keyword evidence="2" id="KW-0227">DNA damage</keyword>
<protein>
    <submittedName>
        <fullName evidence="4">DNA polymerase Y family protein</fullName>
    </submittedName>
</protein>
<dbReference type="PANTHER" id="PTHR35369">
    <property type="entry name" value="BLR3025 PROTEIN-RELATED"/>
    <property type="match status" value="1"/>
</dbReference>
<dbReference type="GO" id="GO:0006281">
    <property type="term" value="P:DNA repair"/>
    <property type="evidence" value="ECO:0007669"/>
    <property type="project" value="InterPro"/>
</dbReference>
<comment type="similarity">
    <text evidence="1">Belongs to the DNA polymerase type-Y family.</text>
</comment>
<evidence type="ECO:0000259" key="3">
    <source>
        <dbReference type="Pfam" id="PF00817"/>
    </source>
</evidence>
<dbReference type="EMBL" id="JAJTTA010000002">
    <property type="protein sequence ID" value="MCF0041175.1"/>
    <property type="molecule type" value="Genomic_DNA"/>
</dbReference>
<reference evidence="4" key="1">
    <citation type="submission" date="2021-12" db="EMBL/GenBank/DDBJ databases">
        <title>Novel species in genus Dyadobacter.</title>
        <authorList>
            <person name="Ma C."/>
        </authorList>
    </citation>
    <scope>NUCLEOTIDE SEQUENCE</scope>
    <source>
        <strain evidence="4">CY399</strain>
    </source>
</reference>
<dbReference type="InterPro" id="IPR043502">
    <property type="entry name" value="DNA/RNA_pol_sf"/>
</dbReference>
<gene>
    <name evidence="4" type="ORF">LXM24_13825</name>
</gene>
<dbReference type="SUPFAM" id="SSF56672">
    <property type="entry name" value="DNA/RNA polymerases"/>
    <property type="match status" value="1"/>
</dbReference>
<dbReference type="Gene3D" id="3.40.1170.60">
    <property type="match status" value="1"/>
</dbReference>
<dbReference type="RefSeq" id="WP_234613736.1">
    <property type="nucleotide sequence ID" value="NZ_CP098806.1"/>
</dbReference>
<feature type="domain" description="UmuC" evidence="3">
    <location>
        <begin position="9"/>
        <end position="151"/>
    </location>
</feature>
<keyword evidence="5" id="KW-1185">Reference proteome</keyword>
<organism evidence="4 5">
    <name type="scientific">Dyadobacter fanqingshengii</name>
    <dbReference type="NCBI Taxonomy" id="2906443"/>
    <lineage>
        <taxon>Bacteria</taxon>
        <taxon>Pseudomonadati</taxon>
        <taxon>Bacteroidota</taxon>
        <taxon>Cytophagia</taxon>
        <taxon>Cytophagales</taxon>
        <taxon>Spirosomataceae</taxon>
        <taxon>Dyadobacter</taxon>
    </lineage>
</organism>
<evidence type="ECO:0000313" key="5">
    <source>
        <dbReference type="Proteomes" id="UP001139700"/>
    </source>
</evidence>
<dbReference type="InterPro" id="IPR043128">
    <property type="entry name" value="Rev_trsase/Diguanyl_cyclase"/>
</dbReference>
<dbReference type="Pfam" id="PF00817">
    <property type="entry name" value="IMS"/>
    <property type="match status" value="1"/>
</dbReference>
<accession>A0A9X1PCS4</accession>
<comment type="caution">
    <text evidence="4">The sequence shown here is derived from an EMBL/GenBank/DDBJ whole genome shotgun (WGS) entry which is preliminary data.</text>
</comment>
<dbReference type="PANTHER" id="PTHR35369:SF2">
    <property type="entry name" value="BLR3025 PROTEIN"/>
    <property type="match status" value="1"/>
</dbReference>
<proteinExistence type="inferred from homology"/>
<evidence type="ECO:0000256" key="2">
    <source>
        <dbReference type="ARBA" id="ARBA00022763"/>
    </source>
</evidence>